<name>A0A171KPU8_9BURK</name>
<dbReference type="GO" id="GO:0003700">
    <property type="term" value="F:DNA-binding transcription factor activity"/>
    <property type="evidence" value="ECO:0007669"/>
    <property type="project" value="TreeGrafter"/>
</dbReference>
<dbReference type="Gene3D" id="1.10.260.40">
    <property type="entry name" value="lambda repressor-like DNA-binding domains"/>
    <property type="match status" value="1"/>
</dbReference>
<accession>A0A171KPU8</accession>
<evidence type="ECO:0000313" key="6">
    <source>
        <dbReference type="Proteomes" id="UP000292039"/>
    </source>
</evidence>
<evidence type="ECO:0000259" key="2">
    <source>
        <dbReference type="PROSITE" id="PS50943"/>
    </source>
</evidence>
<organism evidence="3 5">
    <name type="scientific">Kerstersia gyiorum</name>
    <dbReference type="NCBI Taxonomy" id="206506"/>
    <lineage>
        <taxon>Bacteria</taxon>
        <taxon>Pseudomonadati</taxon>
        <taxon>Pseudomonadota</taxon>
        <taxon>Betaproteobacteria</taxon>
        <taxon>Burkholderiales</taxon>
        <taxon>Alcaligenaceae</taxon>
        <taxon>Kerstersia</taxon>
    </lineage>
</organism>
<dbReference type="Proteomes" id="UP000078084">
    <property type="component" value="Unassembled WGS sequence"/>
</dbReference>
<evidence type="ECO:0000313" key="5">
    <source>
        <dbReference type="Proteomes" id="UP000078084"/>
    </source>
</evidence>
<evidence type="ECO:0000256" key="1">
    <source>
        <dbReference type="ARBA" id="ARBA00023125"/>
    </source>
</evidence>
<dbReference type="SMART" id="SM00530">
    <property type="entry name" value="HTH_XRE"/>
    <property type="match status" value="1"/>
</dbReference>
<dbReference type="EMBL" id="LBNE01000011">
    <property type="protein sequence ID" value="KKO70915.1"/>
    <property type="molecule type" value="Genomic_DNA"/>
</dbReference>
<dbReference type="CDD" id="cd00093">
    <property type="entry name" value="HTH_XRE"/>
    <property type="match status" value="1"/>
</dbReference>
<feature type="domain" description="HTH cro/C1-type" evidence="2">
    <location>
        <begin position="7"/>
        <end position="61"/>
    </location>
</feature>
<dbReference type="EMBL" id="SGWZ01000001">
    <property type="protein sequence ID" value="RZS72974.1"/>
    <property type="molecule type" value="Genomic_DNA"/>
</dbReference>
<dbReference type="InterPro" id="IPR010982">
    <property type="entry name" value="Lambda_DNA-bd_dom_sf"/>
</dbReference>
<dbReference type="GeneID" id="99724918"/>
<dbReference type="GO" id="GO:0005829">
    <property type="term" value="C:cytosol"/>
    <property type="evidence" value="ECO:0007669"/>
    <property type="project" value="TreeGrafter"/>
</dbReference>
<dbReference type="PROSITE" id="PS50943">
    <property type="entry name" value="HTH_CROC1"/>
    <property type="match status" value="1"/>
</dbReference>
<dbReference type="Proteomes" id="UP000292039">
    <property type="component" value="Unassembled WGS sequence"/>
</dbReference>
<reference evidence="3 5" key="1">
    <citation type="submission" date="2015-04" db="EMBL/GenBank/DDBJ databases">
        <title>Genome sequence of Kerstersia gyiorum CG1.</title>
        <authorList>
            <person name="Greninger A.L."/>
            <person name="Kozyreva V."/>
            <person name="Chaturvedi V."/>
        </authorList>
    </citation>
    <scope>NUCLEOTIDE SEQUENCE [LARGE SCALE GENOMIC DNA]</scope>
    <source>
        <strain evidence="3 5">CG1</strain>
    </source>
</reference>
<dbReference type="STRING" id="206506.AAV32_14420"/>
<dbReference type="GO" id="GO:0003677">
    <property type="term" value="F:DNA binding"/>
    <property type="evidence" value="ECO:0007669"/>
    <property type="project" value="UniProtKB-KW"/>
</dbReference>
<evidence type="ECO:0000313" key="3">
    <source>
        <dbReference type="EMBL" id="KKO70915.1"/>
    </source>
</evidence>
<gene>
    <name evidence="3" type="ORF">AAV32_14420</name>
    <name evidence="4" type="ORF">EV679_0158</name>
</gene>
<dbReference type="PANTHER" id="PTHR46797">
    <property type="entry name" value="HTH-TYPE TRANSCRIPTIONAL REGULATOR"/>
    <property type="match status" value="1"/>
</dbReference>
<dbReference type="Pfam" id="PF01381">
    <property type="entry name" value="HTH_3"/>
    <property type="match status" value="1"/>
</dbReference>
<comment type="caution">
    <text evidence="3">The sequence shown here is derived from an EMBL/GenBank/DDBJ whole genome shotgun (WGS) entry which is preliminary data.</text>
</comment>
<dbReference type="SUPFAM" id="SSF47413">
    <property type="entry name" value="lambda repressor-like DNA-binding domains"/>
    <property type="match status" value="1"/>
</dbReference>
<reference evidence="4 6" key="2">
    <citation type="submission" date="2019-02" db="EMBL/GenBank/DDBJ databases">
        <title>Genomic Encyclopedia of Type Strains, Phase IV (KMG-IV): sequencing the most valuable type-strain genomes for metagenomic binning, comparative biology and taxonomic classification.</title>
        <authorList>
            <person name="Goeker M."/>
        </authorList>
    </citation>
    <scope>NUCLEOTIDE SEQUENCE [LARGE SCALE GENOMIC DNA]</scope>
    <source>
        <strain evidence="4 6">DSM 16618</strain>
    </source>
</reference>
<dbReference type="OrthoDB" id="9803379at2"/>
<protein>
    <submittedName>
        <fullName evidence="4">DNA-binding XRE family transcriptional regulator</fullName>
    </submittedName>
</protein>
<dbReference type="RefSeq" id="WP_068373723.1">
    <property type="nucleotide sequence ID" value="NZ_CBCSEB010000003.1"/>
</dbReference>
<sequence length="129" mass="14521">MKIGEKIRKLRRERGLTQEELALELDTAASTVSRIENDERTPSLDMLGRLASSLQVGIGELFSGVSQHEPAVQSVADNDHALRHYGQSHEGTGGDDYMELRRWFRNLTPDNQRVALELIKTLARTQHKG</sequence>
<dbReference type="AlphaFoldDB" id="A0A171KPU8"/>
<keyword evidence="5" id="KW-1185">Reference proteome</keyword>
<evidence type="ECO:0000313" key="4">
    <source>
        <dbReference type="EMBL" id="RZS72974.1"/>
    </source>
</evidence>
<dbReference type="PANTHER" id="PTHR46797:SF1">
    <property type="entry name" value="METHYLPHOSPHONATE SYNTHASE"/>
    <property type="match status" value="1"/>
</dbReference>
<dbReference type="InterPro" id="IPR001387">
    <property type="entry name" value="Cro/C1-type_HTH"/>
</dbReference>
<keyword evidence="1 4" id="KW-0238">DNA-binding</keyword>
<proteinExistence type="predicted"/>
<dbReference type="InterPro" id="IPR050807">
    <property type="entry name" value="TransReg_Diox_bact_type"/>
</dbReference>